<evidence type="ECO:0000256" key="5">
    <source>
        <dbReference type="ARBA" id="ARBA00022989"/>
    </source>
</evidence>
<feature type="transmembrane region" description="Helical" evidence="8">
    <location>
        <begin position="85"/>
        <end position="105"/>
    </location>
</feature>
<dbReference type="Gene3D" id="3.40.1690.10">
    <property type="entry name" value="secretion proteins EscU"/>
    <property type="match status" value="1"/>
</dbReference>
<reference evidence="9 10" key="1">
    <citation type="submission" date="2020-05" db="EMBL/GenBank/DDBJ databases">
        <title>Aquincola sp. isolate from soil.</title>
        <authorList>
            <person name="Han J."/>
            <person name="Kim D.-U."/>
        </authorList>
    </citation>
    <scope>NUCLEOTIDE SEQUENCE [LARGE SCALE GENOMIC DNA]</scope>
    <source>
        <strain evidence="9 10">S2</strain>
    </source>
</reference>
<feature type="transmembrane region" description="Helical" evidence="8">
    <location>
        <begin position="177"/>
        <end position="206"/>
    </location>
</feature>
<name>A0ABX2EIU6_9BURK</name>
<evidence type="ECO:0000256" key="8">
    <source>
        <dbReference type="SAM" id="Phobius"/>
    </source>
</evidence>
<comment type="similarity">
    <text evidence="2">Belongs to the type III secretion exporter family.</text>
</comment>
<keyword evidence="4 8" id="KW-0812">Transmembrane</keyword>
<evidence type="ECO:0000256" key="2">
    <source>
        <dbReference type="ARBA" id="ARBA00010690"/>
    </source>
</evidence>
<keyword evidence="6 8" id="KW-0472">Membrane</keyword>
<keyword evidence="10" id="KW-1185">Reference proteome</keyword>
<dbReference type="InterPro" id="IPR006135">
    <property type="entry name" value="T3SS_substrate_exporter"/>
</dbReference>
<evidence type="ECO:0000313" key="9">
    <source>
        <dbReference type="EMBL" id="NRF68491.1"/>
    </source>
</evidence>
<evidence type="ECO:0000256" key="7">
    <source>
        <dbReference type="SAM" id="MobiDB-lite"/>
    </source>
</evidence>
<feature type="region of interest" description="Disordered" evidence="7">
    <location>
        <begin position="1"/>
        <end position="28"/>
    </location>
</feature>
<dbReference type="PANTHER" id="PTHR30531:SF12">
    <property type="entry name" value="FLAGELLAR BIOSYNTHETIC PROTEIN FLHB"/>
    <property type="match status" value="1"/>
</dbReference>
<feature type="transmembrane region" description="Helical" evidence="8">
    <location>
        <begin position="29"/>
        <end position="50"/>
    </location>
</feature>
<evidence type="ECO:0000256" key="1">
    <source>
        <dbReference type="ARBA" id="ARBA00004651"/>
    </source>
</evidence>
<proteinExistence type="inferred from homology"/>
<comment type="subcellular location">
    <subcellularLocation>
        <location evidence="1">Cell membrane</location>
        <topology evidence="1">Multi-pass membrane protein</topology>
    </subcellularLocation>
</comment>
<evidence type="ECO:0000313" key="10">
    <source>
        <dbReference type="Proteomes" id="UP000737171"/>
    </source>
</evidence>
<organism evidence="9 10">
    <name type="scientific">Pseudaquabacterium terrae</name>
    <dbReference type="NCBI Taxonomy" id="2732868"/>
    <lineage>
        <taxon>Bacteria</taxon>
        <taxon>Pseudomonadati</taxon>
        <taxon>Pseudomonadota</taxon>
        <taxon>Betaproteobacteria</taxon>
        <taxon>Burkholderiales</taxon>
        <taxon>Sphaerotilaceae</taxon>
        <taxon>Pseudaquabacterium</taxon>
    </lineage>
</organism>
<dbReference type="InterPro" id="IPR029025">
    <property type="entry name" value="T3SS_substrate_exporter_C"/>
</dbReference>
<dbReference type="RefSeq" id="WP_173124184.1">
    <property type="nucleotide sequence ID" value="NZ_JABRWJ010000004.1"/>
</dbReference>
<dbReference type="SUPFAM" id="SSF160544">
    <property type="entry name" value="EscU C-terminal domain-like"/>
    <property type="match status" value="1"/>
</dbReference>
<evidence type="ECO:0000256" key="6">
    <source>
        <dbReference type="ARBA" id="ARBA00023136"/>
    </source>
</evidence>
<dbReference type="PANTHER" id="PTHR30531">
    <property type="entry name" value="FLAGELLAR BIOSYNTHETIC PROTEIN FLHB"/>
    <property type="match status" value="1"/>
</dbReference>
<dbReference type="PRINTS" id="PR00950">
    <property type="entry name" value="TYPE3IMSPROT"/>
</dbReference>
<keyword evidence="3" id="KW-1003">Cell membrane</keyword>
<evidence type="ECO:0000256" key="3">
    <source>
        <dbReference type="ARBA" id="ARBA00022475"/>
    </source>
</evidence>
<dbReference type="NCBIfam" id="TIGR01404">
    <property type="entry name" value="FlhB_rel_III"/>
    <property type="match status" value="1"/>
</dbReference>
<evidence type="ECO:0000256" key="4">
    <source>
        <dbReference type="ARBA" id="ARBA00022692"/>
    </source>
</evidence>
<sequence>MSDEKTEEPTEKKLDDAKKKGQGPKSQDVNAAAGMITSTVLLSACGGFAAPHLLKLFDIVDKYGWQVKTNHDMVALIQDMAVEGLWMIFPFLAASVMVGFIAAFAQTGVVISFESITPNFDKVNPASGIKKVFSLKSVIEFIKMLGKTIAFGAVLYNIIIGLFPLLVGASMQSPADIVQIAMTAILKLFTAACIVFVIMGPVDWAIQKWMFIRDQKMSKDEIKREYKESEGDPQMKGQRKQIAHEMANSAPQQKVPGASVVVTNPTHYAVALYFKPGHTPLPVVVCKGMDEEAAVIRALAEKHHIPMVSNPPLARALYKVAIDDSIPEPLFDAVAAVLRWVAIVGQFSNGLTGAMPSASATNSKE</sequence>
<comment type="caution">
    <text evidence="9">The sequence shown here is derived from an EMBL/GenBank/DDBJ whole genome shotgun (WGS) entry which is preliminary data.</text>
</comment>
<dbReference type="EMBL" id="JABRWJ010000004">
    <property type="protein sequence ID" value="NRF68491.1"/>
    <property type="molecule type" value="Genomic_DNA"/>
</dbReference>
<protein>
    <submittedName>
        <fullName evidence="9">Type III secretion system export apparatus subunit SctU</fullName>
    </submittedName>
</protein>
<keyword evidence="5 8" id="KW-1133">Transmembrane helix</keyword>
<gene>
    <name evidence="9" type="primary">sctU</name>
    <name evidence="9" type="ORF">HLB44_15965</name>
</gene>
<accession>A0ABX2EIU6</accession>
<dbReference type="Proteomes" id="UP000737171">
    <property type="component" value="Unassembled WGS sequence"/>
</dbReference>
<dbReference type="Pfam" id="PF01312">
    <property type="entry name" value="Bac_export_2"/>
    <property type="match status" value="1"/>
</dbReference>
<dbReference type="InterPro" id="IPR006307">
    <property type="entry name" value="BsaZ-like"/>
</dbReference>
<feature type="transmembrane region" description="Helical" evidence="8">
    <location>
        <begin position="149"/>
        <end position="171"/>
    </location>
</feature>
<feature type="compositionally biased region" description="Basic and acidic residues" evidence="7">
    <location>
        <begin position="7"/>
        <end position="19"/>
    </location>
</feature>